<evidence type="ECO:0000313" key="3">
    <source>
        <dbReference type="Proteomes" id="UP000765509"/>
    </source>
</evidence>
<feature type="region of interest" description="Disordered" evidence="1">
    <location>
        <begin position="90"/>
        <end position="110"/>
    </location>
</feature>
<evidence type="ECO:0000256" key="1">
    <source>
        <dbReference type="SAM" id="MobiDB-lite"/>
    </source>
</evidence>
<evidence type="ECO:0000313" key="2">
    <source>
        <dbReference type="EMBL" id="MBW0487226.1"/>
    </source>
</evidence>
<sequence>MALKKQEVPRGDKTHTQTPRLANSSHSFGAPQHGKSSRKAILMNFVQQATHANTIIKPNTQYTKKGTTILYIKAVQGISKKSEIIGIHKYSDSNISSKTNENLRHHSATP</sequence>
<comment type="caution">
    <text evidence="2">The sequence shown here is derived from an EMBL/GenBank/DDBJ whole genome shotgun (WGS) entry which is preliminary data.</text>
</comment>
<feature type="compositionally biased region" description="Polar residues" evidence="1">
    <location>
        <begin position="16"/>
        <end position="27"/>
    </location>
</feature>
<dbReference type="Proteomes" id="UP000765509">
    <property type="component" value="Unassembled WGS sequence"/>
</dbReference>
<accession>A0A9Q3H0Z4</accession>
<keyword evidence="3" id="KW-1185">Reference proteome</keyword>
<proteinExistence type="predicted"/>
<dbReference type="AlphaFoldDB" id="A0A9Q3H0Z4"/>
<feature type="compositionally biased region" description="Basic and acidic residues" evidence="1">
    <location>
        <begin position="1"/>
        <end position="15"/>
    </location>
</feature>
<gene>
    <name evidence="2" type="ORF">O181_026941</name>
</gene>
<reference evidence="2" key="1">
    <citation type="submission" date="2021-03" db="EMBL/GenBank/DDBJ databases">
        <title>Draft genome sequence of rust myrtle Austropuccinia psidii MF-1, a brazilian biotype.</title>
        <authorList>
            <person name="Quecine M.C."/>
            <person name="Pachon D.M.R."/>
            <person name="Bonatelli M.L."/>
            <person name="Correr F.H."/>
            <person name="Franceschini L.M."/>
            <person name="Leite T.F."/>
            <person name="Margarido G.R.A."/>
            <person name="Almeida C.A."/>
            <person name="Ferrarezi J.A."/>
            <person name="Labate C.A."/>
        </authorList>
    </citation>
    <scope>NUCLEOTIDE SEQUENCE</scope>
    <source>
        <strain evidence="2">MF-1</strain>
    </source>
</reference>
<name>A0A9Q3H0Z4_9BASI</name>
<organism evidence="2 3">
    <name type="scientific">Austropuccinia psidii MF-1</name>
    <dbReference type="NCBI Taxonomy" id="1389203"/>
    <lineage>
        <taxon>Eukaryota</taxon>
        <taxon>Fungi</taxon>
        <taxon>Dikarya</taxon>
        <taxon>Basidiomycota</taxon>
        <taxon>Pucciniomycotina</taxon>
        <taxon>Pucciniomycetes</taxon>
        <taxon>Pucciniales</taxon>
        <taxon>Sphaerophragmiaceae</taxon>
        <taxon>Austropuccinia</taxon>
    </lineage>
</organism>
<protein>
    <submittedName>
        <fullName evidence="2">Uncharacterized protein</fullName>
    </submittedName>
</protein>
<dbReference type="EMBL" id="AVOT02009036">
    <property type="protein sequence ID" value="MBW0487226.1"/>
    <property type="molecule type" value="Genomic_DNA"/>
</dbReference>
<feature type="region of interest" description="Disordered" evidence="1">
    <location>
        <begin position="1"/>
        <end position="38"/>
    </location>
</feature>